<dbReference type="Proteomes" id="UP001331515">
    <property type="component" value="Unassembled WGS sequence"/>
</dbReference>
<organism evidence="2 3">
    <name type="scientific">Champsocephalus gunnari</name>
    <name type="common">Mackerel icefish</name>
    <dbReference type="NCBI Taxonomy" id="52237"/>
    <lineage>
        <taxon>Eukaryota</taxon>
        <taxon>Metazoa</taxon>
        <taxon>Chordata</taxon>
        <taxon>Craniata</taxon>
        <taxon>Vertebrata</taxon>
        <taxon>Euteleostomi</taxon>
        <taxon>Actinopterygii</taxon>
        <taxon>Neopterygii</taxon>
        <taxon>Teleostei</taxon>
        <taxon>Neoteleostei</taxon>
        <taxon>Acanthomorphata</taxon>
        <taxon>Eupercaria</taxon>
        <taxon>Perciformes</taxon>
        <taxon>Notothenioidei</taxon>
        <taxon>Channichthyidae</taxon>
        <taxon>Champsocephalus</taxon>
    </lineage>
</organism>
<gene>
    <name evidence="2" type="ORF">CgunFtcFv8_007919</name>
</gene>
<evidence type="ECO:0000256" key="1">
    <source>
        <dbReference type="SAM" id="MobiDB-lite"/>
    </source>
</evidence>
<accession>A0AAN8CZE3</accession>
<dbReference type="EMBL" id="JAURVH010001527">
    <property type="protein sequence ID" value="KAK5913381.1"/>
    <property type="molecule type" value="Genomic_DNA"/>
</dbReference>
<evidence type="ECO:0000313" key="2">
    <source>
        <dbReference type="EMBL" id="KAK5913381.1"/>
    </source>
</evidence>
<keyword evidence="3" id="KW-1185">Reference proteome</keyword>
<protein>
    <submittedName>
        <fullName evidence="2">Uncharacterized protein</fullName>
    </submittedName>
</protein>
<sequence length="74" mass="8368">MWFTSVYLSLAGEQQLSSMLHYESCSLNLLHLTPVGNQLMKLKRLKPGSVPHVHQQRHRLHTASKLPSCDATSQ</sequence>
<comment type="caution">
    <text evidence="2">The sequence shown here is derived from an EMBL/GenBank/DDBJ whole genome shotgun (WGS) entry which is preliminary data.</text>
</comment>
<feature type="region of interest" description="Disordered" evidence="1">
    <location>
        <begin position="50"/>
        <end position="74"/>
    </location>
</feature>
<proteinExistence type="predicted"/>
<name>A0AAN8CZE3_CHAGU</name>
<dbReference type="AlphaFoldDB" id="A0AAN8CZE3"/>
<reference evidence="2 3" key="1">
    <citation type="journal article" date="2023" name="Mol. Biol. Evol.">
        <title>Genomics of Secondarily Temperate Adaptation in the Only Non-Antarctic Icefish.</title>
        <authorList>
            <person name="Rivera-Colon A.G."/>
            <person name="Rayamajhi N."/>
            <person name="Minhas B.F."/>
            <person name="Madrigal G."/>
            <person name="Bilyk K.T."/>
            <person name="Yoon V."/>
            <person name="Hune M."/>
            <person name="Gregory S."/>
            <person name="Cheng C.H.C."/>
            <person name="Catchen J.M."/>
        </authorList>
    </citation>
    <scope>NUCLEOTIDE SEQUENCE [LARGE SCALE GENOMIC DNA]</scope>
    <source>
        <tissue evidence="2">White muscle</tissue>
    </source>
</reference>
<evidence type="ECO:0000313" key="3">
    <source>
        <dbReference type="Proteomes" id="UP001331515"/>
    </source>
</evidence>